<keyword evidence="4" id="KW-1185">Reference proteome</keyword>
<evidence type="ECO:0000313" key="4">
    <source>
        <dbReference type="Proteomes" id="UP000046395"/>
    </source>
</evidence>
<reference evidence="5" key="1">
    <citation type="submission" date="2019-12" db="UniProtKB">
        <authorList>
            <consortium name="WormBaseParasite"/>
        </authorList>
    </citation>
    <scope>IDENTIFICATION</scope>
</reference>
<organism evidence="4 5">
    <name type="scientific">Trichuris muris</name>
    <name type="common">Mouse whipworm</name>
    <dbReference type="NCBI Taxonomy" id="70415"/>
    <lineage>
        <taxon>Eukaryota</taxon>
        <taxon>Metazoa</taxon>
        <taxon>Ecdysozoa</taxon>
        <taxon>Nematoda</taxon>
        <taxon>Enoplea</taxon>
        <taxon>Dorylaimia</taxon>
        <taxon>Trichinellida</taxon>
        <taxon>Trichuridae</taxon>
        <taxon>Trichuris</taxon>
    </lineage>
</organism>
<feature type="domain" description="ZP" evidence="3">
    <location>
        <begin position="1"/>
        <end position="217"/>
    </location>
</feature>
<feature type="transmembrane region" description="Helical" evidence="2">
    <location>
        <begin position="29"/>
        <end position="50"/>
    </location>
</feature>
<dbReference type="InterPro" id="IPR057475">
    <property type="entry name" value="CUT_C"/>
</dbReference>
<dbReference type="PANTHER" id="PTHR22907:SF34">
    <property type="entry name" value="ZP DOMAIN-CONTAINING PROTEIN"/>
    <property type="match status" value="1"/>
</dbReference>
<dbReference type="PANTHER" id="PTHR22907">
    <property type="entry name" value="GH04558P"/>
    <property type="match status" value="1"/>
</dbReference>
<dbReference type="AlphaFoldDB" id="A0A5S6Q9Q7"/>
<name>A0A5S6Q9Q7_TRIMR</name>
<evidence type="ECO:0000313" key="5">
    <source>
        <dbReference type="WBParaSite" id="TMUE_1000003692.1"/>
    </source>
</evidence>
<evidence type="ECO:0000256" key="2">
    <source>
        <dbReference type="SAM" id="Phobius"/>
    </source>
</evidence>
<keyword evidence="2" id="KW-0812">Transmembrane</keyword>
<proteinExistence type="predicted"/>
<dbReference type="SMART" id="SM00241">
    <property type="entry name" value="ZP"/>
    <property type="match status" value="1"/>
</dbReference>
<dbReference type="InterPro" id="IPR051962">
    <property type="entry name" value="Cuticlin"/>
</dbReference>
<keyword evidence="1" id="KW-0732">Signal</keyword>
<sequence>MTSVERSVTQINCHTVVALMKNLFDMLTWHLRLVLLDSTLLAVLPFAFLLGTGAERQQMAEQHLQKHRIEDFEIPESAIIQLPYAVFPEPHCDYSVHAGGPGGPEVSVASIGDLLYHKWKCHTVAKSQKLYCIAVHNCTVGNDRLSYTIIDSNGCTTEPSIVPDITYTGDLEGGLLSHAFSLGFRQPTLAFKCKIKLLIKENGVCTRTACPDRPTSWL</sequence>
<keyword evidence="2" id="KW-1133">Transmembrane helix</keyword>
<keyword evidence="2" id="KW-0472">Membrane</keyword>
<dbReference type="PROSITE" id="PS51034">
    <property type="entry name" value="ZP_2"/>
    <property type="match status" value="1"/>
</dbReference>
<accession>A0A5S6Q9Q7</accession>
<evidence type="ECO:0000259" key="3">
    <source>
        <dbReference type="PROSITE" id="PS51034"/>
    </source>
</evidence>
<protein>
    <submittedName>
        <fullName evidence="5">ZP domain-containing protein</fullName>
    </submittedName>
</protein>
<dbReference type="InterPro" id="IPR001507">
    <property type="entry name" value="ZP_dom"/>
</dbReference>
<evidence type="ECO:0000256" key="1">
    <source>
        <dbReference type="ARBA" id="ARBA00022729"/>
    </source>
</evidence>
<dbReference type="WBParaSite" id="TMUE_1000003692.1">
    <property type="protein sequence ID" value="TMUE_1000003692.1"/>
    <property type="gene ID" value="WBGene00298768"/>
</dbReference>
<dbReference type="Proteomes" id="UP000046395">
    <property type="component" value="Unassembled WGS sequence"/>
</dbReference>
<dbReference type="Pfam" id="PF25301">
    <property type="entry name" value="CUT_C"/>
    <property type="match status" value="1"/>
</dbReference>